<keyword evidence="4 8" id="KW-0732">Signal</keyword>
<dbReference type="RefSeq" id="WP_203653003.1">
    <property type="nucleotide sequence ID" value="NZ_BONR01000001.1"/>
</dbReference>
<comment type="subcellular location">
    <subcellularLocation>
        <location evidence="1">Cell membrane</location>
        <topology evidence="1">Lipid-anchor</topology>
    </subcellularLocation>
</comment>
<evidence type="ECO:0000256" key="8">
    <source>
        <dbReference type="SAM" id="SignalP"/>
    </source>
</evidence>
<keyword evidence="11" id="KW-1185">Reference proteome</keyword>
<dbReference type="EMBL" id="BONR01000001">
    <property type="protein sequence ID" value="GIG53550.1"/>
    <property type="molecule type" value="Genomic_DNA"/>
</dbReference>
<gene>
    <name evidence="10" type="ORF">Dac01nite_03020</name>
</gene>
<feature type="signal peptide" evidence="8">
    <location>
        <begin position="1"/>
        <end position="24"/>
    </location>
</feature>
<reference evidence="10" key="1">
    <citation type="submission" date="2021-01" db="EMBL/GenBank/DDBJ databases">
        <title>Whole genome shotgun sequence of Demequina activiva NBRC 110675.</title>
        <authorList>
            <person name="Komaki H."/>
            <person name="Tamura T."/>
        </authorList>
    </citation>
    <scope>NUCLEOTIDE SEQUENCE</scope>
    <source>
        <strain evidence="10">NBRC 110675</strain>
    </source>
</reference>
<dbReference type="InterPro" id="IPR028082">
    <property type="entry name" value="Peripla_BP_I"/>
</dbReference>
<evidence type="ECO:0000256" key="3">
    <source>
        <dbReference type="ARBA" id="ARBA00022475"/>
    </source>
</evidence>
<dbReference type="PROSITE" id="PS51257">
    <property type="entry name" value="PROKAR_LIPOPROTEIN"/>
    <property type="match status" value="1"/>
</dbReference>
<dbReference type="SUPFAM" id="SSF53822">
    <property type="entry name" value="Periplasmic binding protein-like I"/>
    <property type="match status" value="1"/>
</dbReference>
<evidence type="ECO:0000256" key="7">
    <source>
        <dbReference type="SAM" id="MobiDB-lite"/>
    </source>
</evidence>
<evidence type="ECO:0000256" key="2">
    <source>
        <dbReference type="ARBA" id="ARBA00008610"/>
    </source>
</evidence>
<dbReference type="Gene3D" id="3.40.50.2300">
    <property type="match status" value="2"/>
</dbReference>
<name>A0A919PZH6_9MICO</name>
<feature type="region of interest" description="Disordered" evidence="7">
    <location>
        <begin position="23"/>
        <end position="43"/>
    </location>
</feature>
<feature type="chain" id="PRO_5037517915" evidence="8">
    <location>
        <begin position="25"/>
        <end position="358"/>
    </location>
</feature>
<evidence type="ECO:0000256" key="4">
    <source>
        <dbReference type="ARBA" id="ARBA00022729"/>
    </source>
</evidence>
<dbReference type="Pfam" id="PF02608">
    <property type="entry name" value="Bmp"/>
    <property type="match status" value="1"/>
</dbReference>
<protein>
    <submittedName>
        <fullName evidence="10">BMP family ABC transporter substrate-binding protein</fullName>
    </submittedName>
</protein>
<evidence type="ECO:0000259" key="9">
    <source>
        <dbReference type="Pfam" id="PF02608"/>
    </source>
</evidence>
<proteinExistence type="inferred from homology"/>
<dbReference type="GO" id="GO:0005886">
    <property type="term" value="C:plasma membrane"/>
    <property type="evidence" value="ECO:0007669"/>
    <property type="project" value="UniProtKB-SubCell"/>
</dbReference>
<dbReference type="AlphaFoldDB" id="A0A919PZH6"/>
<organism evidence="10 11">
    <name type="scientific">Demequina activiva</name>
    <dbReference type="NCBI Taxonomy" id="1582364"/>
    <lineage>
        <taxon>Bacteria</taxon>
        <taxon>Bacillati</taxon>
        <taxon>Actinomycetota</taxon>
        <taxon>Actinomycetes</taxon>
        <taxon>Micrococcales</taxon>
        <taxon>Demequinaceae</taxon>
        <taxon>Demequina</taxon>
    </lineage>
</organism>
<keyword evidence="5" id="KW-0472">Membrane</keyword>
<comment type="similarity">
    <text evidence="2">Belongs to the BMP lipoprotein family.</text>
</comment>
<dbReference type="InterPro" id="IPR003760">
    <property type="entry name" value="PnrA-like"/>
</dbReference>
<evidence type="ECO:0000256" key="1">
    <source>
        <dbReference type="ARBA" id="ARBA00004193"/>
    </source>
</evidence>
<accession>A0A919PZH6</accession>
<evidence type="ECO:0000313" key="11">
    <source>
        <dbReference type="Proteomes" id="UP000652354"/>
    </source>
</evidence>
<sequence length="358" mass="36762">MRNTIRYGALVAAGALALAACSSAPEDEPDSTATGTETETEAPVEDVDYMACMVSDAGGFDDASFNESAYEGLTRAEEELGIQIAEAESTAESDYGPNLEAQVAAGCDLIITVGFLLGDATAEAAAANPDVNFAIVDFGYEEPIENVKPLFFETDEAAFLAGYAAAGTSSTGTISTFGGINIPTVSIFMDGFLAGANYYNEETGGDVTVLGWDGTDGSFTGDFDNQTNGQNTAQGFLDQGADIVMPVAGPVGLGAAQAVQSAGDAWLIGVDSDWTQSAPDYADVVLTSVLKNIGNSVFDTIEASITEFSNEPYVGTLENEGVGIADFPEGIVPEDVAGALDGLREGIISGEIEPSTAG</sequence>
<dbReference type="PANTHER" id="PTHR34296:SF2">
    <property type="entry name" value="ABC TRANSPORTER GUANOSINE-BINDING PROTEIN NUPN"/>
    <property type="match status" value="1"/>
</dbReference>
<comment type="caution">
    <text evidence="10">The sequence shown here is derived from an EMBL/GenBank/DDBJ whole genome shotgun (WGS) entry which is preliminary data.</text>
</comment>
<dbReference type="InterPro" id="IPR050957">
    <property type="entry name" value="BMP_lipoprotein"/>
</dbReference>
<dbReference type="CDD" id="cd06354">
    <property type="entry name" value="PBP1_PrnA-like"/>
    <property type="match status" value="1"/>
</dbReference>
<keyword evidence="3" id="KW-1003">Cell membrane</keyword>
<evidence type="ECO:0000256" key="5">
    <source>
        <dbReference type="ARBA" id="ARBA00023136"/>
    </source>
</evidence>
<evidence type="ECO:0000313" key="10">
    <source>
        <dbReference type="EMBL" id="GIG53550.1"/>
    </source>
</evidence>
<dbReference type="PANTHER" id="PTHR34296">
    <property type="entry name" value="TRANSCRIPTIONAL ACTIVATOR PROTEIN MED"/>
    <property type="match status" value="1"/>
</dbReference>
<feature type="domain" description="ABC transporter substrate-binding protein PnrA-like" evidence="9">
    <location>
        <begin position="53"/>
        <end position="333"/>
    </location>
</feature>
<dbReference type="Proteomes" id="UP000652354">
    <property type="component" value="Unassembled WGS sequence"/>
</dbReference>
<keyword evidence="6" id="KW-0449">Lipoprotein</keyword>
<evidence type="ECO:0000256" key="6">
    <source>
        <dbReference type="ARBA" id="ARBA00023288"/>
    </source>
</evidence>